<evidence type="ECO:0000256" key="6">
    <source>
        <dbReference type="ARBA" id="ARBA00023186"/>
    </source>
</evidence>
<evidence type="ECO:0000259" key="8">
    <source>
        <dbReference type="PROSITE" id="PS50846"/>
    </source>
</evidence>
<reference evidence="9" key="1">
    <citation type="submission" date="2014-11" db="EMBL/GenBank/DDBJ databases">
        <authorList>
            <person name="Otto D Thomas"/>
            <person name="Naeem Raeece"/>
        </authorList>
    </citation>
    <scope>NUCLEOTIDE SEQUENCE</scope>
</reference>
<evidence type="ECO:0000256" key="5">
    <source>
        <dbReference type="ARBA" id="ARBA00023065"/>
    </source>
</evidence>
<keyword evidence="3" id="KW-0187">Copper transport</keyword>
<dbReference type="PROSITE" id="PS50846">
    <property type="entry name" value="HMA_2"/>
    <property type="match status" value="1"/>
</dbReference>
<dbReference type="EMBL" id="CDMZ01005533">
    <property type="protein sequence ID" value="CEM53142.1"/>
    <property type="molecule type" value="Genomic_DNA"/>
</dbReference>
<evidence type="ECO:0000256" key="7">
    <source>
        <dbReference type="ARBA" id="ARBA00038171"/>
    </source>
</evidence>
<dbReference type="VEuPathDB" id="CryptoDB:Cvel_11751"/>
<keyword evidence="5" id="KW-0406">Ion transport</keyword>
<accession>A0A0G4I6W7</accession>
<dbReference type="AlphaFoldDB" id="A0A0G4I6W7"/>
<evidence type="ECO:0000313" key="10">
    <source>
        <dbReference type="EMBL" id="CEM53142.1"/>
    </source>
</evidence>
<keyword evidence="4" id="KW-0186">Copper</keyword>
<dbReference type="PANTHER" id="PTHR46365">
    <property type="entry name" value="COPPER TRANSPORT PROTEIN ATOX1"/>
    <property type="match status" value="1"/>
</dbReference>
<dbReference type="Gene3D" id="3.30.70.100">
    <property type="match status" value="1"/>
</dbReference>
<name>A0A0G4I6W7_9ALVE</name>
<dbReference type="EMBL" id="CDMZ01005334">
    <property type="protein sequence ID" value="CEM52696.1"/>
    <property type="molecule type" value="Genomic_DNA"/>
</dbReference>
<dbReference type="GO" id="GO:0006825">
    <property type="term" value="P:copper ion transport"/>
    <property type="evidence" value="ECO:0007669"/>
    <property type="project" value="UniProtKB-KW"/>
</dbReference>
<dbReference type="GO" id="GO:0016531">
    <property type="term" value="F:copper chaperone activity"/>
    <property type="evidence" value="ECO:0007669"/>
    <property type="project" value="TreeGrafter"/>
</dbReference>
<evidence type="ECO:0000256" key="1">
    <source>
        <dbReference type="ARBA" id="ARBA00022448"/>
    </source>
</evidence>
<keyword evidence="1" id="KW-0813">Transport</keyword>
<comment type="similarity">
    <text evidence="7">Belongs to the ATX1 family.</text>
</comment>
<evidence type="ECO:0000256" key="3">
    <source>
        <dbReference type="ARBA" id="ARBA00022796"/>
    </source>
</evidence>
<keyword evidence="2" id="KW-0479">Metal-binding</keyword>
<keyword evidence="6" id="KW-0143">Chaperone</keyword>
<proteinExistence type="inferred from homology"/>
<evidence type="ECO:0000256" key="4">
    <source>
        <dbReference type="ARBA" id="ARBA00023008"/>
    </source>
</evidence>
<dbReference type="PANTHER" id="PTHR46365:SF1">
    <property type="entry name" value="COPPER TRANSPORT PROTEIN ATOX1"/>
    <property type="match status" value="1"/>
</dbReference>
<feature type="domain" description="HMA" evidence="8">
    <location>
        <begin position="2"/>
        <end position="70"/>
    </location>
</feature>
<dbReference type="VEuPathDB" id="CryptoDB:Cvel_36387"/>
<dbReference type="CDD" id="cd00371">
    <property type="entry name" value="HMA"/>
    <property type="match status" value="1"/>
</dbReference>
<sequence length="75" mass="7972">MSTKVEFKAGMTCEGCSGAVTRILKKVEGVQDIQCDIEGKKVVVTGTNLDADLMLQKLKAWGDAAGKEVALEGKE</sequence>
<dbReference type="Pfam" id="PF00403">
    <property type="entry name" value="HMA"/>
    <property type="match status" value="1"/>
</dbReference>
<dbReference type="GO" id="GO:0046872">
    <property type="term" value="F:metal ion binding"/>
    <property type="evidence" value="ECO:0007669"/>
    <property type="project" value="UniProtKB-KW"/>
</dbReference>
<gene>
    <name evidence="10" type="ORF">Cvel_11751</name>
    <name evidence="9" type="ORF">Cvel_36387</name>
</gene>
<evidence type="ECO:0000313" key="9">
    <source>
        <dbReference type="EMBL" id="CEM52696.1"/>
    </source>
</evidence>
<dbReference type="GO" id="GO:0005829">
    <property type="term" value="C:cytosol"/>
    <property type="evidence" value="ECO:0007669"/>
    <property type="project" value="TreeGrafter"/>
</dbReference>
<dbReference type="InterPro" id="IPR051881">
    <property type="entry name" value="Copper_transport_ATOX1-like"/>
</dbReference>
<dbReference type="InterPro" id="IPR006121">
    <property type="entry name" value="HMA_dom"/>
</dbReference>
<evidence type="ECO:0000256" key="2">
    <source>
        <dbReference type="ARBA" id="ARBA00022723"/>
    </source>
</evidence>
<dbReference type="SUPFAM" id="SSF55008">
    <property type="entry name" value="HMA, heavy metal-associated domain"/>
    <property type="match status" value="1"/>
</dbReference>
<dbReference type="InterPro" id="IPR036163">
    <property type="entry name" value="HMA_dom_sf"/>
</dbReference>
<protein>
    <recommendedName>
        <fullName evidence="8">HMA domain-containing protein</fullName>
    </recommendedName>
</protein>
<organism evidence="9">
    <name type="scientific">Chromera velia CCMP2878</name>
    <dbReference type="NCBI Taxonomy" id="1169474"/>
    <lineage>
        <taxon>Eukaryota</taxon>
        <taxon>Sar</taxon>
        <taxon>Alveolata</taxon>
        <taxon>Colpodellida</taxon>
        <taxon>Chromeraceae</taxon>
        <taxon>Chromera</taxon>
    </lineage>
</organism>